<gene>
    <name evidence="1" type="ORF">WAX74_12865</name>
</gene>
<dbReference type="Proteomes" id="UP001364890">
    <property type="component" value="Unassembled WGS sequence"/>
</dbReference>
<reference evidence="1 2" key="1">
    <citation type="submission" date="2024-01" db="EMBL/GenBank/DDBJ databases">
        <title>Seven novel Bacillus-like species.</title>
        <authorList>
            <person name="Liu G."/>
        </authorList>
    </citation>
    <scope>NUCLEOTIDE SEQUENCE [LARGE SCALE GENOMIC DNA]</scope>
    <source>
        <strain evidence="1 2">FJAT-51614</strain>
    </source>
</reference>
<dbReference type="RefSeq" id="WP_336498090.1">
    <property type="nucleotide sequence ID" value="NZ_JBAWSY010000009.1"/>
</dbReference>
<evidence type="ECO:0000313" key="1">
    <source>
        <dbReference type="EMBL" id="MEI4770528.1"/>
    </source>
</evidence>
<protein>
    <recommendedName>
        <fullName evidence="3">DUF2642 domain-containing protein</fullName>
    </recommendedName>
</protein>
<proteinExistence type="predicted"/>
<evidence type="ECO:0008006" key="3">
    <source>
        <dbReference type="Google" id="ProtNLM"/>
    </source>
</evidence>
<sequence>MEQEKDMDLFMRVQERTNDFCFPEECCPERFPSPQLPSPTDCLQQEAFLKVQEEIRNANELLMDLALADERPPEETFQKAFDGLIGLRVEITNLLGETIEGNVNIAGYDFVVLREEEKITILPYSQIETIKPYGRFAERYHDPELSEIDPCFRRELTFHFGEVVSSSPELIHLFFRIRLNVYLLKMIAKRIQVKIENSLVEGFLEDVNKDTIVLKVEEERNILPIDKILLITIKS</sequence>
<name>A0ABU8F690_9BACI</name>
<keyword evidence="2" id="KW-1185">Reference proteome</keyword>
<comment type="caution">
    <text evidence="1">The sequence shown here is derived from an EMBL/GenBank/DDBJ whole genome shotgun (WGS) entry which is preliminary data.</text>
</comment>
<accession>A0ABU8F690</accession>
<dbReference type="EMBL" id="JBAWSY010000009">
    <property type="protein sequence ID" value="MEI4770528.1"/>
    <property type="molecule type" value="Genomic_DNA"/>
</dbReference>
<evidence type="ECO:0000313" key="2">
    <source>
        <dbReference type="Proteomes" id="UP001364890"/>
    </source>
</evidence>
<organism evidence="1 2">
    <name type="scientific">Psychrobacillus mangrovi</name>
    <dbReference type="NCBI Taxonomy" id="3117745"/>
    <lineage>
        <taxon>Bacteria</taxon>
        <taxon>Bacillati</taxon>
        <taxon>Bacillota</taxon>
        <taxon>Bacilli</taxon>
        <taxon>Bacillales</taxon>
        <taxon>Bacillaceae</taxon>
        <taxon>Psychrobacillus</taxon>
    </lineage>
</organism>